<dbReference type="PANTHER" id="PTHR37835">
    <property type="entry name" value="ALPHA-CLOSTRIPAIN"/>
    <property type="match status" value="1"/>
</dbReference>
<feature type="region of interest" description="Disordered" evidence="1">
    <location>
        <begin position="504"/>
        <end position="525"/>
    </location>
</feature>
<evidence type="ECO:0000313" key="3">
    <source>
        <dbReference type="EMBL" id="KKL79084.1"/>
    </source>
</evidence>
<dbReference type="InterPro" id="IPR007280">
    <property type="entry name" value="Peptidase_C_arc/bac"/>
</dbReference>
<sequence length="695" mass="73949">GGETCEYDLNIKAAFASTSTAQWTILVYMDGDNDLEAFALGDLNEMEAVYAPGDVQIGVLLDRAPGYDTTNGDWTDTRVGVVRHDNNTDVISSVLSSWGERNLGDESTLADFIEWGMTALTADNYALILWDHGSGMYGAMVDETNGGDYLNTEELAEALSDQPDTLDVLAFDASLMAQVEVMEAVSDYVDYFVASEEAEGGDGWRYTELYRELIQRLPLTPAQFASGIVQNAETNSSLVTMSASDTSSSAGLISSIKTFVDAVLANATQSEWDAIFEARDAAPAFAYPELRDLGGFMTAVAQYVSQADISAAATAVLTALDTTVVQNYSSFHAGGTGLSVYLPDVGDTVFNRYERLGFAEDTGWDNFVTTLVAQSPVDRSTAARDWAESNDLRSTAYGLGTVSGYGMVYTGLSIHQPDNQDWYRFTLAEAGSATDEVSIEFTHADGDLSLSLYDGDGTLVQTSAGSADVESISLDGLAVGQYYVLVTGASGVVNPDYTLGFDAPGETDDWAEGAGGNDAQNKASPISADTPYGGLSILGSDLDWYQFYLPRAVDVESVVLTSTFDSSQAILQMQLYDEAGALLASSTPTATGATLTYNAPTGQAYYVLTMRSQQLGADPEDDFVPYSLEVAEQQGDPDLNEAPTATAQNVTPTAASSYEVTLTGTDSATDSGDLTYAIVDPGQYAELQLPRISTG</sequence>
<dbReference type="Gene3D" id="3.40.50.11970">
    <property type="match status" value="1"/>
</dbReference>
<dbReference type="Gene3D" id="2.60.120.380">
    <property type="match status" value="2"/>
</dbReference>
<dbReference type="EMBL" id="LAZR01023270">
    <property type="protein sequence ID" value="KKL79084.1"/>
    <property type="molecule type" value="Genomic_DNA"/>
</dbReference>
<protein>
    <recommendedName>
        <fullName evidence="2">Peptidase C-terminal archaeal/bacterial domain-containing protein</fullName>
    </recommendedName>
</protein>
<proteinExistence type="predicted"/>
<evidence type="ECO:0000259" key="2">
    <source>
        <dbReference type="Pfam" id="PF04151"/>
    </source>
</evidence>
<name>A0A0F9EYG4_9ZZZZ</name>
<dbReference type="InterPro" id="IPR005077">
    <property type="entry name" value="Peptidase_C11"/>
</dbReference>
<feature type="non-terminal residue" evidence="3">
    <location>
        <position position="1"/>
    </location>
</feature>
<evidence type="ECO:0000256" key="1">
    <source>
        <dbReference type="SAM" id="MobiDB-lite"/>
    </source>
</evidence>
<reference evidence="3" key="1">
    <citation type="journal article" date="2015" name="Nature">
        <title>Complex archaea that bridge the gap between prokaryotes and eukaryotes.</title>
        <authorList>
            <person name="Spang A."/>
            <person name="Saw J.H."/>
            <person name="Jorgensen S.L."/>
            <person name="Zaremba-Niedzwiedzka K."/>
            <person name="Martijn J."/>
            <person name="Lind A.E."/>
            <person name="van Eijk R."/>
            <person name="Schleper C."/>
            <person name="Guy L."/>
            <person name="Ettema T.J."/>
        </authorList>
    </citation>
    <scope>NUCLEOTIDE SEQUENCE</scope>
</reference>
<dbReference type="PANTHER" id="PTHR37835:SF1">
    <property type="entry name" value="ALPHA-CLOSTRIPAIN"/>
    <property type="match status" value="1"/>
</dbReference>
<dbReference type="Pfam" id="PF04151">
    <property type="entry name" value="PPC"/>
    <property type="match status" value="1"/>
</dbReference>
<dbReference type="Pfam" id="PF03415">
    <property type="entry name" value="Peptidase_C11"/>
    <property type="match status" value="1"/>
</dbReference>
<dbReference type="SUPFAM" id="SSF89260">
    <property type="entry name" value="Collagen-binding domain"/>
    <property type="match status" value="1"/>
</dbReference>
<dbReference type="AlphaFoldDB" id="A0A0F9EYG4"/>
<accession>A0A0F9EYG4</accession>
<comment type="caution">
    <text evidence="3">The sequence shown here is derived from an EMBL/GenBank/DDBJ whole genome shotgun (WGS) entry which is preliminary data.</text>
</comment>
<gene>
    <name evidence="3" type="ORF">LCGC14_2018380</name>
</gene>
<feature type="domain" description="Peptidase C-terminal archaeal/bacterial" evidence="2">
    <location>
        <begin position="421"/>
        <end position="488"/>
    </location>
</feature>
<organism evidence="3">
    <name type="scientific">marine sediment metagenome</name>
    <dbReference type="NCBI Taxonomy" id="412755"/>
    <lineage>
        <taxon>unclassified sequences</taxon>
        <taxon>metagenomes</taxon>
        <taxon>ecological metagenomes</taxon>
    </lineage>
</organism>